<accession>A0A8X6UHE3</accession>
<keyword evidence="2" id="KW-1133">Transmembrane helix</keyword>
<keyword evidence="2" id="KW-0472">Membrane</keyword>
<name>A0A8X6UHE3_NEPPI</name>
<dbReference type="AlphaFoldDB" id="A0A8X6UHE3"/>
<organism evidence="3 4">
    <name type="scientific">Nephila pilipes</name>
    <name type="common">Giant wood spider</name>
    <name type="synonym">Nephila maculata</name>
    <dbReference type="NCBI Taxonomy" id="299642"/>
    <lineage>
        <taxon>Eukaryota</taxon>
        <taxon>Metazoa</taxon>
        <taxon>Ecdysozoa</taxon>
        <taxon>Arthropoda</taxon>
        <taxon>Chelicerata</taxon>
        <taxon>Arachnida</taxon>
        <taxon>Araneae</taxon>
        <taxon>Araneomorphae</taxon>
        <taxon>Entelegynae</taxon>
        <taxon>Araneoidea</taxon>
        <taxon>Nephilidae</taxon>
        <taxon>Nephila</taxon>
    </lineage>
</organism>
<reference evidence="3" key="1">
    <citation type="submission" date="2020-08" db="EMBL/GenBank/DDBJ databases">
        <title>Multicomponent nature underlies the extraordinary mechanical properties of spider dragline silk.</title>
        <authorList>
            <person name="Kono N."/>
            <person name="Nakamura H."/>
            <person name="Mori M."/>
            <person name="Yoshida Y."/>
            <person name="Ohtoshi R."/>
            <person name="Malay A.D."/>
            <person name="Moran D.A.P."/>
            <person name="Tomita M."/>
            <person name="Numata K."/>
            <person name="Arakawa K."/>
        </authorList>
    </citation>
    <scope>NUCLEOTIDE SEQUENCE</scope>
</reference>
<evidence type="ECO:0000256" key="1">
    <source>
        <dbReference type="SAM" id="MobiDB-lite"/>
    </source>
</evidence>
<comment type="caution">
    <text evidence="3">The sequence shown here is derived from an EMBL/GenBank/DDBJ whole genome shotgun (WGS) entry which is preliminary data.</text>
</comment>
<keyword evidence="4" id="KW-1185">Reference proteome</keyword>
<sequence length="410" mass="45904">MAAPTSNRDRKHFPLFPAAAVPRGGFVSFSLSVIFRLSFFFFSFPSPIHFLSVSESRLPGSLENDPDRRSQVQGDEHLRDGFIMLREILLVVFCCYGATVVKAIECDPSRYICAGECPPLPEGVEPPTTEAICSKDPDSETCICWLHNPSSQLHTLFQCEARINGSVSKIACIPPSHCFLPDPNLACLIVLRCNCLLFETKYESQKYHSWKRVKAIVHTMRKQDPKSTDGHSVEKIQGDVREFSLKHLLFLLGFVIAPLLCWCLLNFFHEGKCRKKPPPQPPEAQPIPTARTSTIDNMNNEDGDCQNTDNVSGDPVSSRSRPTSVQSQTFSIQLPSAPEDVEAVLQTETQQQTLLKCESPPPYCESADRNFQVDYGPPPTYEDAVRGTDTNVQQLWQTVFIVDPVVRENV</sequence>
<feature type="transmembrane region" description="Helical" evidence="2">
    <location>
        <begin position="20"/>
        <end position="42"/>
    </location>
</feature>
<gene>
    <name evidence="3" type="ORF">NPIL_683352</name>
</gene>
<dbReference type="EMBL" id="BMAW01080622">
    <property type="protein sequence ID" value="GFU20469.1"/>
    <property type="molecule type" value="Genomic_DNA"/>
</dbReference>
<feature type="transmembrane region" description="Helical" evidence="2">
    <location>
        <begin position="248"/>
        <end position="268"/>
    </location>
</feature>
<feature type="region of interest" description="Disordered" evidence="1">
    <location>
        <begin position="274"/>
        <end position="328"/>
    </location>
</feature>
<evidence type="ECO:0000313" key="3">
    <source>
        <dbReference type="EMBL" id="GFU20469.1"/>
    </source>
</evidence>
<feature type="compositionally biased region" description="Polar residues" evidence="1">
    <location>
        <begin position="305"/>
        <end position="328"/>
    </location>
</feature>
<keyword evidence="2" id="KW-0812">Transmembrane</keyword>
<evidence type="ECO:0000256" key="2">
    <source>
        <dbReference type="SAM" id="Phobius"/>
    </source>
</evidence>
<dbReference type="Proteomes" id="UP000887013">
    <property type="component" value="Unassembled WGS sequence"/>
</dbReference>
<protein>
    <recommendedName>
        <fullName evidence="5">Transmembrane protein</fullName>
    </recommendedName>
</protein>
<proteinExistence type="predicted"/>
<evidence type="ECO:0008006" key="5">
    <source>
        <dbReference type="Google" id="ProtNLM"/>
    </source>
</evidence>
<dbReference type="OrthoDB" id="6427666at2759"/>
<evidence type="ECO:0000313" key="4">
    <source>
        <dbReference type="Proteomes" id="UP000887013"/>
    </source>
</evidence>